<dbReference type="STRING" id="1408189.CLAC_04380"/>
<dbReference type="InterPro" id="IPR015210">
    <property type="entry name" value="NaeI"/>
</dbReference>
<sequence length="312" mass="35590">MFLHMKQNDCGQSDVELELVRKLVRDADPTGERFARVFRQTYYLLYNGQKTGRYRWDQLYKTEKTHFGTLIEIAIRHEFSDIIADGVQKHLDYRIGGNDVDCKFSMNKASWMIPVEAVGEIIIGLHSSDEDSCFSVCVERASENRLTQGTNRDRKRTFTKKARSEIEWIFNDAPLPVNRLLHLSEDARDEIFSLGSGQKRVNEFFRQSLGLVVNREDIATVAQQKDYMKRVRGNGGARTALRPEGIVILTGKYHSELAFKLSRQKLRPDELLALRLAPSDGKASRGSQASIEGAWWKVAEPDDPIVEAPNVK</sequence>
<dbReference type="Pfam" id="PF09126">
    <property type="entry name" value="NaeI"/>
    <property type="match status" value="1"/>
</dbReference>
<dbReference type="InterPro" id="IPR037057">
    <property type="entry name" value="DNA_rep_MutH/T2_RE_sf"/>
</dbReference>
<evidence type="ECO:0000313" key="5">
    <source>
        <dbReference type="EMBL" id="ALA67065.1"/>
    </source>
</evidence>
<dbReference type="Proteomes" id="UP000058446">
    <property type="component" value="Chromosome"/>
</dbReference>
<dbReference type="EMBL" id="CP006841">
    <property type="protein sequence ID" value="ALA67065.1"/>
    <property type="molecule type" value="Genomic_DNA"/>
</dbReference>
<organism evidence="5 6">
    <name type="scientific">Corynebacterium lactis RW2-5</name>
    <dbReference type="NCBI Taxonomy" id="1408189"/>
    <lineage>
        <taxon>Bacteria</taxon>
        <taxon>Bacillati</taxon>
        <taxon>Actinomycetota</taxon>
        <taxon>Actinomycetes</taxon>
        <taxon>Mycobacteriales</taxon>
        <taxon>Corynebacteriaceae</taxon>
        <taxon>Corynebacterium</taxon>
    </lineage>
</organism>
<dbReference type="REBASE" id="124510">
    <property type="entry name" value="Cla25ORF4385P"/>
</dbReference>
<evidence type="ECO:0000256" key="2">
    <source>
        <dbReference type="ARBA" id="ARBA00022759"/>
    </source>
</evidence>
<dbReference type="Gene3D" id="3.40.600.10">
    <property type="entry name" value="DNA mismatch repair MutH/Restriction endonuclease, type II"/>
    <property type="match status" value="1"/>
</dbReference>
<dbReference type="CDD" id="cd22338">
    <property type="entry name" value="NaeI-like"/>
    <property type="match status" value="1"/>
</dbReference>
<gene>
    <name evidence="5" type="ORF">CLAC_04380</name>
</gene>
<name>A0A0K2GZ50_9CORY</name>
<dbReference type="SUPFAM" id="SSF52980">
    <property type="entry name" value="Restriction endonuclease-like"/>
    <property type="match status" value="1"/>
</dbReference>
<dbReference type="PATRIC" id="fig|1408189.4.peg.877"/>
<evidence type="ECO:0000256" key="1">
    <source>
        <dbReference type="ARBA" id="ARBA00022722"/>
    </source>
</evidence>
<keyword evidence="6" id="KW-1185">Reference proteome</keyword>
<dbReference type="InterPro" id="IPR011335">
    <property type="entry name" value="Restrct_endonuc-II-like"/>
</dbReference>
<accession>A0A0K2GZ50</accession>
<evidence type="ECO:0000259" key="4">
    <source>
        <dbReference type="Pfam" id="PF09126"/>
    </source>
</evidence>
<keyword evidence="2 5" id="KW-0255">Endonuclease</keyword>
<dbReference type="AlphaFoldDB" id="A0A0K2GZ50"/>
<reference evidence="5 6" key="1">
    <citation type="submission" date="2013-10" db="EMBL/GenBank/DDBJ databases">
        <title>Complete genome sequence of Corynebacterium lactis DSM 45799(T), isolated from raw cow milk.</title>
        <authorList>
            <person name="Ruckert C."/>
            <person name="Albersmeier A."/>
            <person name="Lipski A."/>
            <person name="Kalinowski J."/>
        </authorList>
    </citation>
    <scope>NUCLEOTIDE SEQUENCE [LARGE SCALE GENOMIC DNA]</scope>
    <source>
        <strain evidence="5 6">RW2-5</strain>
    </source>
</reference>
<evidence type="ECO:0000313" key="6">
    <source>
        <dbReference type="Proteomes" id="UP000058446"/>
    </source>
</evidence>
<dbReference type="Gene3D" id="1.10.10.10">
    <property type="entry name" value="Winged helix-like DNA-binding domain superfamily/Winged helix DNA-binding domain"/>
    <property type="match status" value="1"/>
</dbReference>
<keyword evidence="3" id="KW-0378">Hydrolase</keyword>
<dbReference type="GO" id="GO:0009036">
    <property type="term" value="F:type II site-specific deoxyribonuclease activity"/>
    <property type="evidence" value="ECO:0007669"/>
    <property type="project" value="InterPro"/>
</dbReference>
<dbReference type="GO" id="GO:0009307">
    <property type="term" value="P:DNA restriction-modification system"/>
    <property type="evidence" value="ECO:0007669"/>
    <property type="project" value="InterPro"/>
</dbReference>
<proteinExistence type="predicted"/>
<dbReference type="OrthoDB" id="9179812at2"/>
<evidence type="ECO:0000256" key="3">
    <source>
        <dbReference type="ARBA" id="ARBA00022801"/>
    </source>
</evidence>
<feature type="domain" description="Type II restriction enzyme NaeI" evidence="4">
    <location>
        <begin position="20"/>
        <end position="306"/>
    </location>
</feature>
<dbReference type="GO" id="GO:0003677">
    <property type="term" value="F:DNA binding"/>
    <property type="evidence" value="ECO:0007669"/>
    <property type="project" value="InterPro"/>
</dbReference>
<protein>
    <submittedName>
        <fullName evidence="5">Type II restriction endonuclease</fullName>
    </submittedName>
</protein>
<dbReference type="InterPro" id="IPR036388">
    <property type="entry name" value="WH-like_DNA-bd_sf"/>
</dbReference>
<keyword evidence="1" id="KW-0540">Nuclease</keyword>
<dbReference type="KEGG" id="clw:CLAC_04380"/>